<dbReference type="GO" id="GO:0043130">
    <property type="term" value="F:ubiquitin binding"/>
    <property type="evidence" value="ECO:0007669"/>
    <property type="project" value="InterPro"/>
</dbReference>
<dbReference type="PROSITE" id="PS51140">
    <property type="entry name" value="CUE"/>
    <property type="match status" value="1"/>
</dbReference>
<dbReference type="Pfam" id="PF02845">
    <property type="entry name" value="CUE"/>
    <property type="match status" value="1"/>
</dbReference>
<dbReference type="EMBL" id="OU503048">
    <property type="protein sequence ID" value="CAI9774352.1"/>
    <property type="molecule type" value="Genomic_DNA"/>
</dbReference>
<accession>A0AAD1ZW99</accession>
<keyword evidence="4" id="KW-1185">Reference proteome</keyword>
<dbReference type="Proteomes" id="UP000834106">
    <property type="component" value="Chromosome 13"/>
</dbReference>
<dbReference type="PANTHER" id="PTHR48459">
    <property type="entry name" value="CUE DOMAIN-CONTAINING PROTEIN"/>
    <property type="match status" value="1"/>
</dbReference>
<sequence length="640" mass="70949">MGFKKVYKVLQEIFPQIDSRVLRAVAIEHSNDADAAVEAVLVEIIPLFTERSRQTNSSGENRNLAESPKAIVEPVATAWIKDASTVNTKGSAEEQNGSASCDVSFRVKQSFHGANDANDGHNEPFYDTYSEILEECGDSGIAELISSVQCDENSVKLSVDVSSHVEPVIVMDENRANNHHEVSGDPEREASVSVEKCSESSAKTLFDQSSRHTLGSSNDRDTCFDQNVHGCMQDLENAVGLDRDCNTGILEDNYRGKSCQDGNQLEVMNFVDQPISLTANDLTSSPSESSAHLVVVSDMQNTNLEQSEIMQLSDDASKVEATSEMVDIEEEYTLNTMVSQSAQMCSIDFLEEIISDARNNKKTMFSVMESVISLMKEVELKEKDAEQAKEAAAKGGFDILSRAEDLKKMLQHAKEANDMHAGEVYGEKAILATELRELQSRVISLSDERDKSLAILDEIHQTLELRLAVAENERKSAEQERLEKEKSALKALADQELIMEKVVQESNILKQEAEENAKLREFLVDRGHVVDMLQGEIAVICQDVRLLKENFDERVPYSKSLSSSQTSCRLASSTSSSKSLVLLQTEQKQGSDGADSSENPKRDLVCCFDEQLSGDEATRDDSKALVEEGWEIFDKRDVYM</sequence>
<feature type="domain" description="CUE" evidence="2">
    <location>
        <begin position="2"/>
        <end position="45"/>
    </location>
</feature>
<dbReference type="PANTHER" id="PTHR48459:SF1">
    <property type="entry name" value="CUE DOMAIN-CONTAINING PROTEIN"/>
    <property type="match status" value="1"/>
</dbReference>
<organism evidence="3 4">
    <name type="scientific">Fraxinus pennsylvanica</name>
    <dbReference type="NCBI Taxonomy" id="56036"/>
    <lineage>
        <taxon>Eukaryota</taxon>
        <taxon>Viridiplantae</taxon>
        <taxon>Streptophyta</taxon>
        <taxon>Embryophyta</taxon>
        <taxon>Tracheophyta</taxon>
        <taxon>Spermatophyta</taxon>
        <taxon>Magnoliopsida</taxon>
        <taxon>eudicotyledons</taxon>
        <taxon>Gunneridae</taxon>
        <taxon>Pentapetalae</taxon>
        <taxon>asterids</taxon>
        <taxon>lamiids</taxon>
        <taxon>Lamiales</taxon>
        <taxon>Oleaceae</taxon>
        <taxon>Oleeae</taxon>
        <taxon>Fraxinus</taxon>
    </lineage>
</organism>
<protein>
    <recommendedName>
        <fullName evidence="2">CUE domain-containing protein</fullName>
    </recommendedName>
</protein>
<reference evidence="3" key="1">
    <citation type="submission" date="2023-05" db="EMBL/GenBank/DDBJ databases">
        <authorList>
            <person name="Huff M."/>
        </authorList>
    </citation>
    <scope>NUCLEOTIDE SEQUENCE</scope>
</reference>
<gene>
    <name evidence="3" type="ORF">FPE_LOCUS21782</name>
</gene>
<evidence type="ECO:0000313" key="4">
    <source>
        <dbReference type="Proteomes" id="UP000834106"/>
    </source>
</evidence>
<proteinExistence type="predicted"/>
<evidence type="ECO:0000259" key="2">
    <source>
        <dbReference type="PROSITE" id="PS51140"/>
    </source>
</evidence>
<keyword evidence="1" id="KW-0175">Coiled coil</keyword>
<dbReference type="SUPFAM" id="SSF46934">
    <property type="entry name" value="UBA-like"/>
    <property type="match status" value="1"/>
</dbReference>
<evidence type="ECO:0000256" key="1">
    <source>
        <dbReference type="SAM" id="Coils"/>
    </source>
</evidence>
<dbReference type="AlphaFoldDB" id="A0AAD1ZW99"/>
<dbReference type="Gene3D" id="1.10.8.10">
    <property type="entry name" value="DNA helicase RuvA subunit, C-terminal domain"/>
    <property type="match status" value="1"/>
</dbReference>
<dbReference type="InterPro" id="IPR003892">
    <property type="entry name" value="CUE"/>
</dbReference>
<name>A0AAD1ZW99_9LAMI</name>
<feature type="coiled-coil region" evidence="1">
    <location>
        <begin position="428"/>
        <end position="495"/>
    </location>
</feature>
<evidence type="ECO:0000313" key="3">
    <source>
        <dbReference type="EMBL" id="CAI9774352.1"/>
    </source>
</evidence>
<dbReference type="InterPro" id="IPR009060">
    <property type="entry name" value="UBA-like_sf"/>
</dbReference>
<dbReference type="CDD" id="cd14279">
    <property type="entry name" value="CUE"/>
    <property type="match status" value="1"/>
</dbReference>